<keyword evidence="1" id="KW-0240">DNA-directed RNA polymerase</keyword>
<organism evidence="1 2">
    <name type="scientific">Nematocida displodere</name>
    <dbReference type="NCBI Taxonomy" id="1805483"/>
    <lineage>
        <taxon>Eukaryota</taxon>
        <taxon>Fungi</taxon>
        <taxon>Fungi incertae sedis</taxon>
        <taxon>Microsporidia</taxon>
        <taxon>Nematocida</taxon>
    </lineage>
</organism>
<dbReference type="SMART" id="SM00658">
    <property type="entry name" value="RPOL8c"/>
    <property type="match status" value="1"/>
</dbReference>
<dbReference type="EMBL" id="LTDL01000038">
    <property type="protein sequence ID" value="OAG29962.1"/>
    <property type="molecule type" value="Genomic_DNA"/>
</dbReference>
<dbReference type="VEuPathDB" id="MicrosporidiaDB:NEDG_01509"/>
<dbReference type="GO" id="GO:0003899">
    <property type="term" value="F:DNA-directed RNA polymerase activity"/>
    <property type="evidence" value="ECO:0007669"/>
    <property type="project" value="InterPro"/>
</dbReference>
<reference evidence="1 2" key="1">
    <citation type="submission" date="2016-02" db="EMBL/GenBank/DDBJ databases">
        <title>Discovery of a natural microsporidian pathogen with a broad tissue tropism in Caenorhabditis elegans.</title>
        <authorList>
            <person name="Luallen R.J."/>
            <person name="Reinke A.W."/>
            <person name="Tong L."/>
            <person name="Botts M.R."/>
            <person name="Felix M.-A."/>
            <person name="Troemel E.R."/>
        </authorList>
    </citation>
    <scope>NUCLEOTIDE SEQUENCE [LARGE SCALE GENOMIC DNA]</scope>
    <source>
        <strain evidence="1 2">JUm2807</strain>
    </source>
</reference>
<dbReference type="GO" id="GO:0000428">
    <property type="term" value="C:DNA-directed RNA polymerase complex"/>
    <property type="evidence" value="ECO:0007669"/>
    <property type="project" value="UniProtKB-KW"/>
</dbReference>
<comment type="caution">
    <text evidence="1">The sequence shown here is derived from an EMBL/GenBank/DDBJ whole genome shotgun (WGS) entry which is preliminary data.</text>
</comment>
<dbReference type="SUPFAM" id="SSF50249">
    <property type="entry name" value="Nucleic acid-binding proteins"/>
    <property type="match status" value="1"/>
</dbReference>
<dbReference type="RefSeq" id="XP_067544514.1">
    <property type="nucleotide sequence ID" value="XM_067688927.1"/>
</dbReference>
<sequence length="127" mass="14526">MRIYSDTYTLSEVDKDGKVFDDVSRGYFKSSTGTLYLDYHSKLFPFKKLDRIEISIFSDENGFSETDVPEKYEYLMGNGVLHLKKEKNQNDIAEIYFSGLLALLETPKQAIKGLEKCKRMFIGVAAA</sequence>
<dbReference type="GO" id="GO:0006351">
    <property type="term" value="P:DNA-templated transcription"/>
    <property type="evidence" value="ECO:0007669"/>
    <property type="project" value="InterPro"/>
</dbReference>
<dbReference type="Gene3D" id="2.40.50.140">
    <property type="entry name" value="Nucleic acid-binding proteins"/>
    <property type="match status" value="1"/>
</dbReference>
<dbReference type="InterPro" id="IPR012340">
    <property type="entry name" value="NA-bd_OB-fold"/>
</dbReference>
<dbReference type="STRING" id="1805483.A0A177EFR1"/>
<proteinExistence type="predicted"/>
<dbReference type="Proteomes" id="UP000185944">
    <property type="component" value="Unassembled WGS sequence"/>
</dbReference>
<dbReference type="OrthoDB" id="20018at2759"/>
<dbReference type="InterPro" id="IPR005570">
    <property type="entry name" value="RPABC3"/>
</dbReference>
<name>A0A177EFR1_9MICR</name>
<evidence type="ECO:0000313" key="1">
    <source>
        <dbReference type="EMBL" id="OAG29962.1"/>
    </source>
</evidence>
<keyword evidence="1" id="KW-0804">Transcription</keyword>
<protein>
    <submittedName>
        <fullName evidence="1">DNA-directed RNA polymerases I, II, and III subunit RPABC3</fullName>
    </submittedName>
</protein>
<accession>A0A177EFR1</accession>
<dbReference type="GeneID" id="93647859"/>
<dbReference type="AlphaFoldDB" id="A0A177EFR1"/>
<evidence type="ECO:0000313" key="2">
    <source>
        <dbReference type="Proteomes" id="UP000185944"/>
    </source>
</evidence>
<dbReference type="Pfam" id="PF03870">
    <property type="entry name" value="RNA_pol_Rpb8"/>
    <property type="match status" value="1"/>
</dbReference>
<keyword evidence="2" id="KW-1185">Reference proteome</keyword>
<gene>
    <name evidence="1" type="ORF">NEDG_01509</name>
</gene>